<feature type="binding site" evidence="4">
    <location>
        <position position="93"/>
    </location>
    <ligand>
        <name>Mg(2+)</name>
        <dbReference type="ChEBI" id="CHEBI:18420"/>
        <label>2</label>
    </ligand>
</feature>
<dbReference type="Pfam" id="PF00459">
    <property type="entry name" value="Inositol_P"/>
    <property type="match status" value="1"/>
</dbReference>
<evidence type="ECO:0000256" key="2">
    <source>
        <dbReference type="ARBA" id="ARBA00022801"/>
    </source>
</evidence>
<dbReference type="GO" id="GO:0007165">
    <property type="term" value="P:signal transduction"/>
    <property type="evidence" value="ECO:0007669"/>
    <property type="project" value="TreeGrafter"/>
</dbReference>
<evidence type="ECO:0000256" key="3">
    <source>
        <dbReference type="ARBA" id="ARBA00022842"/>
    </source>
</evidence>
<comment type="cofactor">
    <cofactor evidence="4">
        <name>Mg(2+)</name>
        <dbReference type="ChEBI" id="CHEBI:18420"/>
    </cofactor>
</comment>
<dbReference type="AlphaFoldDB" id="A0A6S6PA29"/>
<feature type="binding site" evidence="4">
    <location>
        <position position="223"/>
    </location>
    <ligand>
        <name>Mg(2+)</name>
        <dbReference type="ChEBI" id="CHEBI:18420"/>
        <label>1</label>
        <note>catalytic</note>
    </ligand>
</feature>
<dbReference type="SUPFAM" id="SSF56655">
    <property type="entry name" value="Carbohydrate phosphatase"/>
    <property type="match status" value="1"/>
</dbReference>
<proteinExistence type="predicted"/>
<dbReference type="GO" id="GO:0046872">
    <property type="term" value="F:metal ion binding"/>
    <property type="evidence" value="ECO:0007669"/>
    <property type="project" value="UniProtKB-KW"/>
</dbReference>
<evidence type="ECO:0000313" key="5">
    <source>
        <dbReference type="EMBL" id="BCI53098.1"/>
    </source>
</evidence>
<dbReference type="GO" id="GO:0006020">
    <property type="term" value="P:inositol metabolic process"/>
    <property type="evidence" value="ECO:0007669"/>
    <property type="project" value="TreeGrafter"/>
</dbReference>
<accession>A0A6S6PA29</accession>
<evidence type="ECO:0000256" key="4">
    <source>
        <dbReference type="PIRSR" id="PIRSR600760-2"/>
    </source>
</evidence>
<dbReference type="InterPro" id="IPR000760">
    <property type="entry name" value="Inositol_monophosphatase-like"/>
</dbReference>
<dbReference type="PANTHER" id="PTHR20854:SF4">
    <property type="entry name" value="INOSITOL-1-MONOPHOSPHATASE-RELATED"/>
    <property type="match status" value="1"/>
</dbReference>
<name>A0A6S6PA29_9MYCO</name>
<evidence type="ECO:0000313" key="6">
    <source>
        <dbReference type="Proteomes" id="UP000515734"/>
    </source>
</evidence>
<reference evidence="5 6" key="1">
    <citation type="submission" date="2020-07" db="EMBL/GenBank/DDBJ databases">
        <title>Complete genome sequence of Mycolicibacterium litorale like strain isolated from cardiac implantable electronic device infection.</title>
        <authorList>
            <person name="Fukano H."/>
            <person name="Miyama H."/>
            <person name="Hoshino Y."/>
        </authorList>
    </citation>
    <scope>NUCLEOTIDE SEQUENCE [LARGE SCALE GENOMIC DNA]</scope>
    <source>
        <strain evidence="5 6">NIIDNTM18</strain>
    </source>
</reference>
<dbReference type="Gene3D" id="3.30.540.10">
    <property type="entry name" value="Fructose-1,6-Bisphosphatase, subunit A, domain 1"/>
    <property type="match status" value="1"/>
</dbReference>
<evidence type="ECO:0000256" key="1">
    <source>
        <dbReference type="ARBA" id="ARBA00022723"/>
    </source>
</evidence>
<dbReference type="PRINTS" id="PR00377">
    <property type="entry name" value="IMPHPHTASES"/>
</dbReference>
<keyword evidence="1 4" id="KW-0479">Metal-binding</keyword>
<keyword evidence="3 4" id="KW-0460">Magnesium</keyword>
<dbReference type="EMBL" id="AP023287">
    <property type="protein sequence ID" value="BCI53098.1"/>
    <property type="molecule type" value="Genomic_DNA"/>
</dbReference>
<dbReference type="Proteomes" id="UP000515734">
    <property type="component" value="Chromosome"/>
</dbReference>
<protein>
    <submittedName>
        <fullName evidence="5">Inositol monophosphatase</fullName>
    </submittedName>
</protein>
<dbReference type="GO" id="GO:0008934">
    <property type="term" value="F:inositol monophosphate 1-phosphatase activity"/>
    <property type="evidence" value="ECO:0007669"/>
    <property type="project" value="TreeGrafter"/>
</dbReference>
<organism evidence="5 6">
    <name type="scientific">Mycolicibacterium litorale</name>
    <dbReference type="NCBI Taxonomy" id="758802"/>
    <lineage>
        <taxon>Bacteria</taxon>
        <taxon>Bacillati</taxon>
        <taxon>Actinomycetota</taxon>
        <taxon>Actinomycetes</taxon>
        <taxon>Mycobacteriales</taxon>
        <taxon>Mycobacteriaceae</taxon>
        <taxon>Mycolicibacterium</taxon>
    </lineage>
</organism>
<dbReference type="InterPro" id="IPR020583">
    <property type="entry name" value="Inositol_monoP_metal-BS"/>
</dbReference>
<feature type="binding site" evidence="4">
    <location>
        <position position="94"/>
    </location>
    <ligand>
        <name>Mg(2+)</name>
        <dbReference type="ChEBI" id="CHEBI:18420"/>
        <label>1</label>
        <note>catalytic</note>
    </ligand>
</feature>
<dbReference type="Gene3D" id="3.40.190.80">
    <property type="match status" value="1"/>
</dbReference>
<dbReference type="PROSITE" id="PS00629">
    <property type="entry name" value="IMP_1"/>
    <property type="match status" value="1"/>
</dbReference>
<feature type="binding site" evidence="4">
    <location>
        <position position="91"/>
    </location>
    <ligand>
        <name>Mg(2+)</name>
        <dbReference type="ChEBI" id="CHEBI:18420"/>
        <label>1</label>
        <note>catalytic</note>
    </ligand>
</feature>
<dbReference type="RefSeq" id="WP_232100600.1">
    <property type="nucleotide sequence ID" value="NZ_AP023287.1"/>
</dbReference>
<keyword evidence="2" id="KW-0378">Hydrolase</keyword>
<gene>
    <name evidence="5" type="ORF">NIIDNTM18_23760</name>
</gene>
<feature type="binding site" evidence="4">
    <location>
        <position position="75"/>
    </location>
    <ligand>
        <name>Mg(2+)</name>
        <dbReference type="ChEBI" id="CHEBI:18420"/>
        <label>1</label>
        <note>catalytic</note>
    </ligand>
</feature>
<sequence>MSVVEMPPTAGELEDLAALAAQTGAQLCVRRLGEPIEVSTKSAAGDVVTPVDRAAEEAVRAVLLDARPADSLLGEELAAHAGTSGLEWVIDPLDGTTNYTRLIPYFATSVAVRRTADGAWLAGAVCAPALGATWSAAAGGGAQLRSPAHRAVLPLQLPATTARLIGTGLSYDPDRRRRQIRELGALLADYTDMRRFGAAAVDLCLVAQGSLHAFVEADLAVHDWAAGALIAEEAGATVYRPGDGDDTVSAAWV</sequence>
<dbReference type="PANTHER" id="PTHR20854">
    <property type="entry name" value="INOSITOL MONOPHOSPHATASE"/>
    <property type="match status" value="1"/>
</dbReference>